<dbReference type="EMBL" id="JBBPBN010000002">
    <property type="protein sequence ID" value="KAK9045348.1"/>
    <property type="molecule type" value="Genomic_DNA"/>
</dbReference>
<evidence type="ECO:0000313" key="5">
    <source>
        <dbReference type="EMBL" id="KAK9045348.1"/>
    </source>
</evidence>
<dbReference type="InterPro" id="IPR032675">
    <property type="entry name" value="LRR_dom_sf"/>
</dbReference>
<dbReference type="SUPFAM" id="SSF52058">
    <property type="entry name" value="L domain-like"/>
    <property type="match status" value="1"/>
</dbReference>
<dbReference type="Gene3D" id="3.80.10.10">
    <property type="entry name" value="Ribonuclease Inhibitor"/>
    <property type="match status" value="2"/>
</dbReference>
<keyword evidence="6" id="KW-1185">Reference proteome</keyword>
<keyword evidence="3" id="KW-0433">Leucine-rich repeat</keyword>
<reference evidence="5 6" key="1">
    <citation type="journal article" date="2024" name="G3 (Bethesda)">
        <title>Genome assembly of Hibiscus sabdariffa L. provides insights into metabolisms of medicinal natural products.</title>
        <authorList>
            <person name="Kim T."/>
        </authorList>
    </citation>
    <scope>NUCLEOTIDE SEQUENCE [LARGE SCALE GENOMIC DNA]</scope>
    <source>
        <strain evidence="5">TK-2024</strain>
        <tissue evidence="5">Old leaves</tissue>
    </source>
</reference>
<dbReference type="Pfam" id="PF12799">
    <property type="entry name" value="LRR_4"/>
    <property type="match status" value="1"/>
</dbReference>
<name>A0ABR2U6L2_9ROSI</name>
<protein>
    <submittedName>
        <fullName evidence="5">Uncharacterized protein</fullName>
    </submittedName>
</protein>
<dbReference type="InterPro" id="IPR001611">
    <property type="entry name" value="Leu-rich_rpt"/>
</dbReference>
<evidence type="ECO:0000313" key="6">
    <source>
        <dbReference type="Proteomes" id="UP001396334"/>
    </source>
</evidence>
<evidence type="ECO:0000256" key="1">
    <source>
        <dbReference type="ARBA" id="ARBA00004496"/>
    </source>
</evidence>
<keyword evidence="4" id="KW-0677">Repeat</keyword>
<dbReference type="SMART" id="SM00365">
    <property type="entry name" value="LRR_SD22"/>
    <property type="match status" value="4"/>
</dbReference>
<comment type="subcellular location">
    <subcellularLocation>
        <location evidence="1">Cytoplasm</location>
    </subcellularLocation>
</comment>
<dbReference type="InterPro" id="IPR025875">
    <property type="entry name" value="Leu-rich_rpt_4"/>
</dbReference>
<keyword evidence="2" id="KW-0963">Cytoplasm</keyword>
<dbReference type="PANTHER" id="PTHR15454">
    <property type="entry name" value="NISCHARIN RELATED"/>
    <property type="match status" value="1"/>
</dbReference>
<dbReference type="PANTHER" id="PTHR15454:SF69">
    <property type="entry name" value="SERINE_THREONINE-PROTEIN KINASE 11-INTERACTING PROTEIN"/>
    <property type="match status" value="1"/>
</dbReference>
<accession>A0ABR2U6L2</accession>
<evidence type="ECO:0000256" key="3">
    <source>
        <dbReference type="ARBA" id="ARBA00022614"/>
    </source>
</evidence>
<dbReference type="Proteomes" id="UP001396334">
    <property type="component" value="Unassembled WGS sequence"/>
</dbReference>
<dbReference type="PROSITE" id="PS51450">
    <property type="entry name" value="LRR"/>
    <property type="match status" value="2"/>
</dbReference>
<proteinExistence type="predicted"/>
<evidence type="ECO:0000256" key="2">
    <source>
        <dbReference type="ARBA" id="ARBA00022490"/>
    </source>
</evidence>
<evidence type="ECO:0000256" key="4">
    <source>
        <dbReference type="ARBA" id="ARBA00022737"/>
    </source>
</evidence>
<sequence>MAIVTRDRYLEKLFKFVYEQAGALIDGTKVLKLNPVGLHYVQSRLEALQELEGLLAGAPVDYLRAYISDLGDHRALEHLGRVLRLLTTLKVVSALPPPGRDPTPLSLLSFGRLKVLELRGCDLSTSAAKGLLELRHTLEKIICHNSTDALRHVFASRIGETKDSPSPQWRRLSFVSCACNRLLLMDESLQLLPAVETLDLSRNKFGKVDNLGKCAKLKHLDIGFNHLRSISSLNEEFPLDIIVSEKTQVSCCVVKLVLRNNALTTLRGIENLKSLEGLDVSYNIISKFSELEFLVGLSFLQSLWLEGNPLCCARWYRAQVFSYFSHPENLKLDGMEIDTGEYWKRKIIVASREKRPPSFGFYSPAREWDINKNKIACNGSKQESTYICSGLDCVSCRDQIRIRENIIYEDGAEIDDLMNKVERLKKEHSTLWLWDWMDHAFENSKDVDTATGMHANFTGGFSPVGSRTTDIKQESDSFSTHLGPPLRFRKDLLHRRHNLVEGILQLSAKSYSAASSDSDTSCTEDDCCEDGPPVLENHNKSAEEHSSSHLVEDNYCEKQIRFPIGAKTIDKRETKRKAKRRVISVLED</sequence>
<organism evidence="5 6">
    <name type="scientific">Hibiscus sabdariffa</name>
    <name type="common">roselle</name>
    <dbReference type="NCBI Taxonomy" id="183260"/>
    <lineage>
        <taxon>Eukaryota</taxon>
        <taxon>Viridiplantae</taxon>
        <taxon>Streptophyta</taxon>
        <taxon>Embryophyta</taxon>
        <taxon>Tracheophyta</taxon>
        <taxon>Spermatophyta</taxon>
        <taxon>Magnoliopsida</taxon>
        <taxon>eudicotyledons</taxon>
        <taxon>Gunneridae</taxon>
        <taxon>Pentapetalae</taxon>
        <taxon>rosids</taxon>
        <taxon>malvids</taxon>
        <taxon>Malvales</taxon>
        <taxon>Malvaceae</taxon>
        <taxon>Malvoideae</taxon>
        <taxon>Hibiscus</taxon>
    </lineage>
</organism>
<gene>
    <name evidence="5" type="ORF">V6N11_059232</name>
</gene>
<comment type="caution">
    <text evidence="5">The sequence shown here is derived from an EMBL/GenBank/DDBJ whole genome shotgun (WGS) entry which is preliminary data.</text>
</comment>